<evidence type="ECO:0000313" key="1">
    <source>
        <dbReference type="EMBL" id="CDW47265.1"/>
    </source>
</evidence>
<dbReference type="EMBL" id="HACA01029904">
    <property type="protein sequence ID" value="CDW47265.1"/>
    <property type="molecule type" value="Transcribed_RNA"/>
</dbReference>
<dbReference type="AlphaFoldDB" id="A0A0K2VAA3"/>
<sequence>MFIRGAERGGISYYVRVCIISRSLLKPTHIVCIYFMYL</sequence>
<accession>A0A0K2VAA3</accession>
<proteinExistence type="predicted"/>
<name>A0A0K2VAA3_LEPSM</name>
<reference evidence="1" key="1">
    <citation type="submission" date="2014-05" db="EMBL/GenBank/DDBJ databases">
        <authorList>
            <person name="Chronopoulou M."/>
        </authorList>
    </citation>
    <scope>NUCLEOTIDE SEQUENCE</scope>
    <source>
        <tissue evidence="1">Whole organism</tissue>
    </source>
</reference>
<organism evidence="1">
    <name type="scientific">Lepeophtheirus salmonis</name>
    <name type="common">Salmon louse</name>
    <name type="synonym">Caligus salmonis</name>
    <dbReference type="NCBI Taxonomy" id="72036"/>
    <lineage>
        <taxon>Eukaryota</taxon>
        <taxon>Metazoa</taxon>
        <taxon>Ecdysozoa</taxon>
        <taxon>Arthropoda</taxon>
        <taxon>Crustacea</taxon>
        <taxon>Multicrustacea</taxon>
        <taxon>Hexanauplia</taxon>
        <taxon>Copepoda</taxon>
        <taxon>Siphonostomatoida</taxon>
        <taxon>Caligidae</taxon>
        <taxon>Lepeophtheirus</taxon>
    </lineage>
</organism>
<protein>
    <submittedName>
        <fullName evidence="1">Uncharacterized protein</fullName>
    </submittedName>
</protein>